<dbReference type="PANTHER" id="PTHR43030:SF1">
    <property type="entry name" value="PHOSPHOENOLPYRUVATE SYNTHASE"/>
    <property type="match status" value="1"/>
</dbReference>
<evidence type="ECO:0000256" key="13">
    <source>
        <dbReference type="ARBA" id="ARBA00033470"/>
    </source>
</evidence>
<keyword evidence="12" id="KW-0460">Magnesium</keyword>
<dbReference type="Pfam" id="PF00391">
    <property type="entry name" value="PEP-utilizers"/>
    <property type="match status" value="1"/>
</dbReference>
<dbReference type="Gene3D" id="3.50.30.10">
    <property type="entry name" value="Phosphohistidine domain"/>
    <property type="match status" value="1"/>
</dbReference>
<keyword evidence="11" id="KW-0067">ATP-binding</keyword>
<keyword evidence="17" id="KW-0670">Pyruvate</keyword>
<evidence type="ECO:0000256" key="14">
    <source>
        <dbReference type="ARBA" id="ARBA00047700"/>
    </source>
</evidence>
<evidence type="ECO:0000256" key="8">
    <source>
        <dbReference type="ARBA" id="ARBA00022723"/>
    </source>
</evidence>
<evidence type="ECO:0000256" key="12">
    <source>
        <dbReference type="ARBA" id="ARBA00022842"/>
    </source>
</evidence>
<dbReference type="GO" id="GO:0046872">
    <property type="term" value="F:metal ion binding"/>
    <property type="evidence" value="ECO:0007669"/>
    <property type="project" value="UniProtKB-KW"/>
</dbReference>
<comment type="similarity">
    <text evidence="4">Belongs to the PEP-utilizing enzyme family.</text>
</comment>
<evidence type="ECO:0000256" key="9">
    <source>
        <dbReference type="ARBA" id="ARBA00022741"/>
    </source>
</evidence>
<comment type="catalytic activity">
    <reaction evidence="14">
        <text>pyruvate + ATP + H2O = phosphoenolpyruvate + AMP + phosphate + 2 H(+)</text>
        <dbReference type="Rhea" id="RHEA:11364"/>
        <dbReference type="ChEBI" id="CHEBI:15361"/>
        <dbReference type="ChEBI" id="CHEBI:15377"/>
        <dbReference type="ChEBI" id="CHEBI:15378"/>
        <dbReference type="ChEBI" id="CHEBI:30616"/>
        <dbReference type="ChEBI" id="CHEBI:43474"/>
        <dbReference type="ChEBI" id="CHEBI:58702"/>
        <dbReference type="ChEBI" id="CHEBI:456215"/>
        <dbReference type="EC" id="2.7.9.2"/>
    </reaction>
</comment>
<evidence type="ECO:0000313" key="17">
    <source>
        <dbReference type="EMBL" id="QDT42358.1"/>
    </source>
</evidence>
<dbReference type="EMBL" id="CP036269">
    <property type="protein sequence ID" value="QDT42358.1"/>
    <property type="molecule type" value="Genomic_DNA"/>
</dbReference>
<dbReference type="InterPro" id="IPR006319">
    <property type="entry name" value="PEP_synth"/>
</dbReference>
<dbReference type="Pfam" id="PF01326">
    <property type="entry name" value="PPDK_N"/>
    <property type="match status" value="1"/>
</dbReference>
<evidence type="ECO:0000256" key="10">
    <source>
        <dbReference type="ARBA" id="ARBA00022777"/>
    </source>
</evidence>
<dbReference type="InterPro" id="IPR002192">
    <property type="entry name" value="PPDK_AMP/ATP-bd"/>
</dbReference>
<dbReference type="InterPro" id="IPR036637">
    <property type="entry name" value="Phosphohistidine_dom_sf"/>
</dbReference>
<name>A0A517RER1_9PLAN</name>
<dbReference type="SUPFAM" id="SSF52009">
    <property type="entry name" value="Phosphohistidine domain"/>
    <property type="match status" value="1"/>
</dbReference>
<evidence type="ECO:0000256" key="7">
    <source>
        <dbReference type="ARBA" id="ARBA00022679"/>
    </source>
</evidence>
<dbReference type="EC" id="2.7.9.2" evidence="5"/>
<dbReference type="InterPro" id="IPR008279">
    <property type="entry name" value="PEP-util_enz_mobile_dom"/>
</dbReference>
<dbReference type="GO" id="GO:0005524">
    <property type="term" value="F:ATP binding"/>
    <property type="evidence" value="ECO:0007669"/>
    <property type="project" value="UniProtKB-KW"/>
</dbReference>
<dbReference type="UniPathway" id="UPA00138"/>
<feature type="domain" description="Pyruvate phosphate dikinase AMP/ATP-binding" evidence="16">
    <location>
        <begin position="19"/>
        <end position="327"/>
    </location>
</feature>
<evidence type="ECO:0000313" key="18">
    <source>
        <dbReference type="Proteomes" id="UP000317171"/>
    </source>
</evidence>
<keyword evidence="7 17" id="KW-0808">Transferase</keyword>
<evidence type="ECO:0000256" key="5">
    <source>
        <dbReference type="ARBA" id="ARBA00011996"/>
    </source>
</evidence>
<dbReference type="OrthoDB" id="9765468at2"/>
<dbReference type="Gene3D" id="3.30.470.20">
    <property type="entry name" value="ATP-grasp fold, B domain"/>
    <property type="match status" value="1"/>
</dbReference>
<dbReference type="Proteomes" id="UP000317171">
    <property type="component" value="Chromosome"/>
</dbReference>
<accession>A0A517RER1</accession>
<keyword evidence="9" id="KW-0547">Nucleotide-binding</keyword>
<dbReference type="InterPro" id="IPR013815">
    <property type="entry name" value="ATP_grasp_subdomain_1"/>
</dbReference>
<gene>
    <name evidence="17" type="primary">ppsA_1</name>
    <name evidence="17" type="ORF">Pan241w_24410</name>
</gene>
<dbReference type="RefSeq" id="WP_145215448.1">
    <property type="nucleotide sequence ID" value="NZ_CP036269.1"/>
</dbReference>
<protein>
    <recommendedName>
        <fullName evidence="6">Phosphoenolpyruvate synthase</fullName>
        <ecNumber evidence="5">2.7.9.2</ecNumber>
    </recommendedName>
    <alternativeName>
        <fullName evidence="13">Pyruvate, water dikinase</fullName>
    </alternativeName>
</protein>
<evidence type="ECO:0000256" key="3">
    <source>
        <dbReference type="ARBA" id="ARBA00004742"/>
    </source>
</evidence>
<comment type="pathway">
    <text evidence="3">Carbohydrate biosynthesis; gluconeogenesis.</text>
</comment>
<keyword evidence="18" id="KW-1185">Reference proteome</keyword>
<evidence type="ECO:0000256" key="11">
    <source>
        <dbReference type="ARBA" id="ARBA00022840"/>
    </source>
</evidence>
<evidence type="ECO:0000256" key="6">
    <source>
        <dbReference type="ARBA" id="ARBA00021623"/>
    </source>
</evidence>
<dbReference type="SUPFAM" id="SSF56059">
    <property type="entry name" value="Glutathione synthetase ATP-binding domain-like"/>
    <property type="match status" value="1"/>
</dbReference>
<reference evidence="17 18" key="1">
    <citation type="submission" date="2019-02" db="EMBL/GenBank/DDBJ databases">
        <title>Deep-cultivation of Planctomycetes and their phenomic and genomic characterization uncovers novel biology.</title>
        <authorList>
            <person name="Wiegand S."/>
            <person name="Jogler M."/>
            <person name="Boedeker C."/>
            <person name="Pinto D."/>
            <person name="Vollmers J."/>
            <person name="Rivas-Marin E."/>
            <person name="Kohn T."/>
            <person name="Peeters S.H."/>
            <person name="Heuer A."/>
            <person name="Rast P."/>
            <person name="Oberbeckmann S."/>
            <person name="Bunk B."/>
            <person name="Jeske O."/>
            <person name="Meyerdierks A."/>
            <person name="Storesund J.E."/>
            <person name="Kallscheuer N."/>
            <person name="Luecker S."/>
            <person name="Lage O.M."/>
            <person name="Pohl T."/>
            <person name="Merkel B.J."/>
            <person name="Hornburger P."/>
            <person name="Mueller R.-W."/>
            <person name="Bruemmer F."/>
            <person name="Labrenz M."/>
            <person name="Spormann A.M."/>
            <person name="Op den Camp H."/>
            <person name="Overmann J."/>
            <person name="Amann R."/>
            <person name="Jetten M.S.M."/>
            <person name="Mascher T."/>
            <person name="Medema M.H."/>
            <person name="Devos D.P."/>
            <person name="Kaster A.-K."/>
            <person name="Ovreas L."/>
            <person name="Rohde M."/>
            <person name="Galperin M.Y."/>
            <person name="Jogler C."/>
        </authorList>
    </citation>
    <scope>NUCLEOTIDE SEQUENCE [LARGE SCALE GENOMIC DNA]</scope>
    <source>
        <strain evidence="17 18">Pan241w</strain>
    </source>
</reference>
<feature type="domain" description="PEP-utilising enzyme mobile" evidence="15">
    <location>
        <begin position="604"/>
        <end position="672"/>
    </location>
</feature>
<sequence length="683" mass="75212">MANRLIYSLSELDSSFVAEAGGKGASLGELMRAQAPVPPGFVVTSSAFQKYLASGNLKQAVIESIQALNAGQIDLSQAHQQIRSCFEGVAIPDEISDSVDAATEELNVTRVSVRSSATCEDSATSAWAGQLETFLDVRPDAILEKIRDCWLSLFSESALSYGATHGFAAGEISVAVVVQQMVASDISGIGFSVHPVTQEPEIQLIEACLGLGEAIVSGRIVPDQFVVERGTNQILESMIGEQKEALWMGEGDTKPAWQKLDGRGSQPKISTQQVTEFASLLTRLHDHYGHPIDTEWAIEEGQFQVLQARPITTLAEEYNQTLIDESQEWQFTVRRPFFLLAASILPYWLDAKHADNTLGGHLNEALLVQDETGMMNLFYSQESADAFLDRIGDLFQNNRDELIRILRYGLGIYAQAPPILERGLDGFQNLEELEDFFADVAQHTTVFPAWVLIYIEAHEVDDPEVRALAEQIRSHSLYPVIERNILEPLAAQTAEQLGFADPDRACDLVLWSELKAGTVTRELLESRLQAVEAGDRYIFQMIGGEENFHLVSQTGYLLTRLAKQRQLARTNNSNELTGQAAWPGIFRGRARVVLTLDAKDQTIDESEVLVSIQSNPALLPLLNRCGAIVTDDGGIGCHAAILARELKKPTLIGTREATTRIQTGDLIEVDTYAQVVRILENCE</sequence>
<dbReference type="GO" id="GO:0008986">
    <property type="term" value="F:pyruvate, water dikinase activity"/>
    <property type="evidence" value="ECO:0007669"/>
    <property type="project" value="UniProtKB-EC"/>
</dbReference>
<dbReference type="Gene3D" id="3.30.1490.20">
    <property type="entry name" value="ATP-grasp fold, A domain"/>
    <property type="match status" value="1"/>
</dbReference>
<dbReference type="AlphaFoldDB" id="A0A517RER1"/>
<comment type="function">
    <text evidence="2">Catalyzes the phosphorylation of pyruvate to phosphoenolpyruvate.</text>
</comment>
<proteinExistence type="inferred from homology"/>
<keyword evidence="10" id="KW-0418">Kinase</keyword>
<evidence type="ECO:0000259" key="16">
    <source>
        <dbReference type="Pfam" id="PF01326"/>
    </source>
</evidence>
<evidence type="ECO:0000256" key="1">
    <source>
        <dbReference type="ARBA" id="ARBA00001946"/>
    </source>
</evidence>
<dbReference type="KEGG" id="gaz:Pan241w_24410"/>
<dbReference type="GO" id="GO:0006094">
    <property type="term" value="P:gluconeogenesis"/>
    <property type="evidence" value="ECO:0007669"/>
    <property type="project" value="UniProtKB-UniPathway"/>
</dbReference>
<evidence type="ECO:0000256" key="2">
    <source>
        <dbReference type="ARBA" id="ARBA00002988"/>
    </source>
</evidence>
<keyword evidence="8" id="KW-0479">Metal-binding</keyword>
<evidence type="ECO:0000256" key="4">
    <source>
        <dbReference type="ARBA" id="ARBA00007837"/>
    </source>
</evidence>
<comment type="cofactor">
    <cofactor evidence="1">
        <name>Mg(2+)</name>
        <dbReference type="ChEBI" id="CHEBI:18420"/>
    </cofactor>
</comment>
<evidence type="ECO:0000259" key="15">
    <source>
        <dbReference type="Pfam" id="PF00391"/>
    </source>
</evidence>
<organism evidence="17 18">
    <name type="scientific">Gimesia alba</name>
    <dbReference type="NCBI Taxonomy" id="2527973"/>
    <lineage>
        <taxon>Bacteria</taxon>
        <taxon>Pseudomonadati</taxon>
        <taxon>Planctomycetota</taxon>
        <taxon>Planctomycetia</taxon>
        <taxon>Planctomycetales</taxon>
        <taxon>Planctomycetaceae</taxon>
        <taxon>Gimesia</taxon>
    </lineage>
</organism>
<dbReference type="PANTHER" id="PTHR43030">
    <property type="entry name" value="PHOSPHOENOLPYRUVATE SYNTHASE"/>
    <property type="match status" value="1"/>
</dbReference>